<feature type="transmembrane region" description="Helical" evidence="2">
    <location>
        <begin position="6"/>
        <end position="27"/>
    </location>
</feature>
<evidence type="ECO:0000313" key="3">
    <source>
        <dbReference type="EMBL" id="PIC21116.1"/>
    </source>
</evidence>
<gene>
    <name evidence="3" type="primary">Cnig_chr_X.g26075</name>
    <name evidence="3" type="ORF">B9Z55_026075</name>
</gene>
<keyword evidence="2" id="KW-0812">Transmembrane</keyword>
<keyword evidence="4" id="KW-1185">Reference proteome</keyword>
<proteinExistence type="predicted"/>
<organism evidence="3 4">
    <name type="scientific">Caenorhabditis nigoni</name>
    <dbReference type="NCBI Taxonomy" id="1611254"/>
    <lineage>
        <taxon>Eukaryota</taxon>
        <taxon>Metazoa</taxon>
        <taxon>Ecdysozoa</taxon>
        <taxon>Nematoda</taxon>
        <taxon>Chromadorea</taxon>
        <taxon>Rhabditida</taxon>
        <taxon>Rhabditina</taxon>
        <taxon>Rhabditomorpha</taxon>
        <taxon>Rhabditoidea</taxon>
        <taxon>Rhabditidae</taxon>
        <taxon>Peloderinae</taxon>
        <taxon>Caenorhabditis</taxon>
    </lineage>
</organism>
<accession>A0A2G5T1Z2</accession>
<reference evidence="4" key="1">
    <citation type="submission" date="2017-10" db="EMBL/GenBank/DDBJ databases">
        <title>Rapid genome shrinkage in a self-fertile nematode reveals novel sperm competition proteins.</title>
        <authorList>
            <person name="Yin D."/>
            <person name="Schwarz E.M."/>
            <person name="Thomas C.G."/>
            <person name="Felde R.L."/>
            <person name="Korf I.F."/>
            <person name="Cutter A.D."/>
            <person name="Schartner C.M."/>
            <person name="Ralston E.J."/>
            <person name="Meyer B.J."/>
            <person name="Haag E.S."/>
        </authorList>
    </citation>
    <scope>NUCLEOTIDE SEQUENCE [LARGE SCALE GENOMIC DNA]</scope>
    <source>
        <strain evidence="4">JU1422</strain>
    </source>
</reference>
<sequence length="121" mass="14209">MGFEEFLLIFLTIFYPLYFSDFIFRIVKFVSKKKKDQDFRLFVNLHHLRGRQKIDSFEPMKPKNAETSSRGTASKWPQSPTPSSTTSIVLAKIFIASSSSVRKLEREIWTGQRRTPMVDIW</sequence>
<keyword evidence="2" id="KW-0472">Membrane</keyword>
<feature type="region of interest" description="Disordered" evidence="1">
    <location>
        <begin position="54"/>
        <end position="84"/>
    </location>
</feature>
<name>A0A2G5T1Z2_9PELO</name>
<feature type="compositionally biased region" description="Basic and acidic residues" evidence="1">
    <location>
        <begin position="54"/>
        <end position="64"/>
    </location>
</feature>
<keyword evidence="2" id="KW-1133">Transmembrane helix</keyword>
<dbReference type="Proteomes" id="UP000230233">
    <property type="component" value="Chromosome X"/>
</dbReference>
<comment type="caution">
    <text evidence="3">The sequence shown here is derived from an EMBL/GenBank/DDBJ whole genome shotgun (WGS) entry which is preliminary data.</text>
</comment>
<protein>
    <submittedName>
        <fullName evidence="3">Uncharacterized protein</fullName>
    </submittedName>
</protein>
<dbReference type="EMBL" id="PDUG01000006">
    <property type="protein sequence ID" value="PIC21116.1"/>
    <property type="molecule type" value="Genomic_DNA"/>
</dbReference>
<evidence type="ECO:0000256" key="1">
    <source>
        <dbReference type="SAM" id="MobiDB-lite"/>
    </source>
</evidence>
<evidence type="ECO:0000256" key="2">
    <source>
        <dbReference type="SAM" id="Phobius"/>
    </source>
</evidence>
<dbReference type="AlphaFoldDB" id="A0A2G5T1Z2"/>
<evidence type="ECO:0000313" key="4">
    <source>
        <dbReference type="Proteomes" id="UP000230233"/>
    </source>
</evidence>
<feature type="compositionally biased region" description="Polar residues" evidence="1">
    <location>
        <begin position="65"/>
        <end position="76"/>
    </location>
</feature>